<evidence type="ECO:0000256" key="1">
    <source>
        <dbReference type="ARBA" id="ARBA00001947"/>
    </source>
</evidence>
<keyword evidence="4" id="KW-0560">Oxidoreductase</keyword>
<keyword evidence="10" id="KW-1185">Reference proteome</keyword>
<dbReference type="PANTHER" id="PTHR42813:SF1">
    <property type="entry name" value="DEHYDROGENASE, PUTATIVE (AFU_ORTHOLOGUE AFUA_5G03930)-RELATED"/>
    <property type="match status" value="1"/>
</dbReference>
<dbReference type="InterPro" id="IPR011032">
    <property type="entry name" value="GroES-like_sf"/>
</dbReference>
<dbReference type="EMBL" id="JAEPRB010000144">
    <property type="protein sequence ID" value="KAG2220324.1"/>
    <property type="molecule type" value="Genomic_DNA"/>
</dbReference>
<keyword evidence="3 5" id="KW-0862">Zinc</keyword>
<feature type="domain" description="Alcohol dehydrogenase-like C-terminal" evidence="7">
    <location>
        <begin position="228"/>
        <end position="298"/>
    </location>
</feature>
<accession>A0A8H7S0B8</accession>
<dbReference type="AlphaFoldDB" id="A0A8H7S0B8"/>
<evidence type="ECO:0000259" key="7">
    <source>
        <dbReference type="Pfam" id="PF00107"/>
    </source>
</evidence>
<dbReference type="GO" id="GO:0008270">
    <property type="term" value="F:zinc ion binding"/>
    <property type="evidence" value="ECO:0007669"/>
    <property type="project" value="InterPro"/>
</dbReference>
<dbReference type="Proteomes" id="UP000646827">
    <property type="component" value="Unassembled WGS sequence"/>
</dbReference>
<feature type="region of interest" description="Disordered" evidence="6">
    <location>
        <begin position="1"/>
        <end position="31"/>
    </location>
</feature>
<evidence type="ECO:0000256" key="4">
    <source>
        <dbReference type="ARBA" id="ARBA00023002"/>
    </source>
</evidence>
<dbReference type="CDD" id="cd08283">
    <property type="entry name" value="FDH_like_1"/>
    <property type="match status" value="1"/>
</dbReference>
<dbReference type="GO" id="GO:0016491">
    <property type="term" value="F:oxidoreductase activity"/>
    <property type="evidence" value="ECO:0007669"/>
    <property type="project" value="UniProtKB-KW"/>
</dbReference>
<name>A0A8H7S0B8_9FUNG</name>
<evidence type="ECO:0008006" key="11">
    <source>
        <dbReference type="Google" id="ProtNLM"/>
    </source>
</evidence>
<evidence type="ECO:0000256" key="2">
    <source>
        <dbReference type="ARBA" id="ARBA00022723"/>
    </source>
</evidence>
<dbReference type="SUPFAM" id="SSF51735">
    <property type="entry name" value="NAD(P)-binding Rossmann-fold domains"/>
    <property type="match status" value="1"/>
</dbReference>
<comment type="cofactor">
    <cofactor evidence="1 5">
        <name>Zn(2+)</name>
        <dbReference type="ChEBI" id="CHEBI:29105"/>
    </cofactor>
</comment>
<sequence length="437" mass="48178">MMNAAANFAQEKLGKHPTSTSNQDTQTTDPNRKMLACAWMGKEKLEMQQVGVPLVTDPEDTVIKVTGSTVCGSDLHLYHAEILQLKKGDILGHEVMGIVDKVGSSVTNVKPGDRVVAAFSIACGKCDYCKKQLYTACDTTNDSKLQEELYGMRISGIMGYSHFVGGFAGGQAEYCRIPFSNTNLLKVPESVPDEKALYLSDIVPTSYHTVWDTGCQENEIIGVWGLGPIGLNVVQWLRNVFKAARIIVIDDVPERLHLAQVHWGAEPINFQQDNDVVKKIFELAPDGLDRAIDCAGFRYTKSLLHKVEHAVGLETDSPEVLNECLRAVKKFGTIGVIADYAAYTNHFLVGALMEKGIRLIGCGQAPVQRYWDVCLEHIESGLFDPTVILTNRYPLECTPEVYKRFDAKDGGIIKVFLETQFSSKPTTGMPALSNPDE</sequence>
<dbReference type="SUPFAM" id="SSF50129">
    <property type="entry name" value="GroES-like"/>
    <property type="match status" value="1"/>
</dbReference>
<dbReference type="PANTHER" id="PTHR42813">
    <property type="entry name" value="ZINC-TYPE ALCOHOL DEHYDROGENASE-LIKE"/>
    <property type="match status" value="1"/>
</dbReference>
<evidence type="ECO:0000313" key="10">
    <source>
        <dbReference type="Proteomes" id="UP000646827"/>
    </source>
</evidence>
<comment type="caution">
    <text evidence="9">The sequence shown here is derived from an EMBL/GenBank/DDBJ whole genome shotgun (WGS) entry which is preliminary data.</text>
</comment>
<dbReference type="PROSITE" id="PS00059">
    <property type="entry name" value="ADH_ZINC"/>
    <property type="match status" value="1"/>
</dbReference>
<dbReference type="OrthoDB" id="3941538at2759"/>
<dbReference type="Gene3D" id="3.90.180.10">
    <property type="entry name" value="Medium-chain alcohol dehydrogenases, catalytic domain"/>
    <property type="match status" value="1"/>
</dbReference>
<dbReference type="InterPro" id="IPR002328">
    <property type="entry name" value="ADH_Zn_CS"/>
</dbReference>
<evidence type="ECO:0000259" key="8">
    <source>
        <dbReference type="Pfam" id="PF08240"/>
    </source>
</evidence>
<proteinExistence type="inferred from homology"/>
<feature type="compositionally biased region" description="Low complexity" evidence="6">
    <location>
        <begin position="17"/>
        <end position="29"/>
    </location>
</feature>
<comment type="similarity">
    <text evidence="5">Belongs to the zinc-containing alcohol dehydrogenase family.</text>
</comment>
<dbReference type="Pfam" id="PF00107">
    <property type="entry name" value="ADH_zinc_N"/>
    <property type="match status" value="1"/>
</dbReference>
<dbReference type="Gene3D" id="3.40.50.720">
    <property type="entry name" value="NAD(P)-binding Rossmann-like Domain"/>
    <property type="match status" value="1"/>
</dbReference>
<protein>
    <recommendedName>
        <fullName evidence="11">GroES-like protein</fullName>
    </recommendedName>
</protein>
<reference evidence="9 10" key="1">
    <citation type="submission" date="2020-12" db="EMBL/GenBank/DDBJ databases">
        <title>Metabolic potential, ecology and presence of endohyphal bacteria is reflected in genomic diversity of Mucoromycotina.</title>
        <authorList>
            <person name="Muszewska A."/>
            <person name="Okrasinska A."/>
            <person name="Steczkiewicz K."/>
            <person name="Drgas O."/>
            <person name="Orlowska M."/>
            <person name="Perlinska-Lenart U."/>
            <person name="Aleksandrzak-Piekarczyk T."/>
            <person name="Szatraj K."/>
            <person name="Zielenkiewicz U."/>
            <person name="Pilsyk S."/>
            <person name="Malc E."/>
            <person name="Mieczkowski P."/>
            <person name="Kruszewska J.S."/>
            <person name="Biernat P."/>
            <person name="Pawlowska J."/>
        </authorList>
    </citation>
    <scope>NUCLEOTIDE SEQUENCE [LARGE SCALE GENOMIC DNA]</scope>
    <source>
        <strain evidence="9 10">CBS 142.35</strain>
    </source>
</reference>
<organism evidence="9 10">
    <name type="scientific">Circinella minor</name>
    <dbReference type="NCBI Taxonomy" id="1195481"/>
    <lineage>
        <taxon>Eukaryota</taxon>
        <taxon>Fungi</taxon>
        <taxon>Fungi incertae sedis</taxon>
        <taxon>Mucoromycota</taxon>
        <taxon>Mucoromycotina</taxon>
        <taxon>Mucoromycetes</taxon>
        <taxon>Mucorales</taxon>
        <taxon>Lichtheimiaceae</taxon>
        <taxon>Circinella</taxon>
    </lineage>
</organism>
<keyword evidence="2 5" id="KW-0479">Metal-binding</keyword>
<evidence type="ECO:0000256" key="6">
    <source>
        <dbReference type="SAM" id="MobiDB-lite"/>
    </source>
</evidence>
<dbReference type="InterPro" id="IPR013154">
    <property type="entry name" value="ADH-like_N"/>
</dbReference>
<gene>
    <name evidence="9" type="ORF">INT45_004009</name>
</gene>
<dbReference type="Pfam" id="PF08240">
    <property type="entry name" value="ADH_N"/>
    <property type="match status" value="1"/>
</dbReference>
<dbReference type="InterPro" id="IPR036291">
    <property type="entry name" value="NAD(P)-bd_dom_sf"/>
</dbReference>
<evidence type="ECO:0000313" key="9">
    <source>
        <dbReference type="EMBL" id="KAG2220324.1"/>
    </source>
</evidence>
<feature type="domain" description="Alcohol dehydrogenase-like N-terminal" evidence="8">
    <location>
        <begin position="58"/>
        <end position="188"/>
    </location>
</feature>
<evidence type="ECO:0000256" key="5">
    <source>
        <dbReference type="RuleBase" id="RU361277"/>
    </source>
</evidence>
<evidence type="ECO:0000256" key="3">
    <source>
        <dbReference type="ARBA" id="ARBA00022833"/>
    </source>
</evidence>
<dbReference type="InterPro" id="IPR013149">
    <property type="entry name" value="ADH-like_C"/>
</dbReference>